<protein>
    <submittedName>
        <fullName evidence="2">Porin</fullName>
    </submittedName>
</protein>
<evidence type="ECO:0000313" key="2">
    <source>
        <dbReference type="EMBL" id="GAW67742.1"/>
    </source>
</evidence>
<proteinExistence type="predicted"/>
<evidence type="ECO:0000313" key="3">
    <source>
        <dbReference type="Proteomes" id="UP000194153"/>
    </source>
</evidence>
<evidence type="ECO:0000256" key="1">
    <source>
        <dbReference type="SAM" id="SignalP"/>
    </source>
</evidence>
<organism evidence="2 3">
    <name type="scientific">Geoanaerobacter pelophilus</name>
    <dbReference type="NCBI Taxonomy" id="60036"/>
    <lineage>
        <taxon>Bacteria</taxon>
        <taxon>Pseudomonadati</taxon>
        <taxon>Thermodesulfobacteriota</taxon>
        <taxon>Desulfuromonadia</taxon>
        <taxon>Geobacterales</taxon>
        <taxon>Geobacteraceae</taxon>
        <taxon>Geoanaerobacter</taxon>
    </lineage>
</organism>
<feature type="signal peptide" evidence="1">
    <location>
        <begin position="1"/>
        <end position="26"/>
    </location>
</feature>
<keyword evidence="1" id="KW-0732">Signal</keyword>
<reference evidence="3" key="1">
    <citation type="submission" date="2017-05" db="EMBL/GenBank/DDBJ databases">
        <title>Draft genome sequence of Geobacter pelophilus, a iron(III)-reducing bacteria.</title>
        <authorList>
            <person name="Aoyagi T."/>
            <person name="Koike H."/>
            <person name="Morita T."/>
            <person name="Sato Y."/>
            <person name="Habe H."/>
            <person name="Hori T."/>
        </authorList>
    </citation>
    <scope>NUCLEOTIDE SEQUENCE [LARGE SCALE GENOMIC DNA]</scope>
    <source>
        <strain evidence="3">Drf2</strain>
    </source>
</reference>
<dbReference type="EMBL" id="BDQG01000001">
    <property type="protein sequence ID" value="GAW67742.1"/>
    <property type="molecule type" value="Genomic_DNA"/>
</dbReference>
<feature type="chain" id="PRO_5046775246" evidence="1">
    <location>
        <begin position="27"/>
        <end position="444"/>
    </location>
</feature>
<name>A0ABQ0MKY4_9BACT</name>
<dbReference type="Proteomes" id="UP000194153">
    <property type="component" value="Unassembled WGS sequence"/>
</dbReference>
<gene>
    <name evidence="2" type="ORF">GPEL0_01f3742</name>
</gene>
<dbReference type="RefSeq" id="WP_085813962.1">
    <property type="nucleotide sequence ID" value="NZ_BDQG01000001.1"/>
</dbReference>
<accession>A0ABQ0MKY4</accession>
<sequence length="444" mass="47453">MSFQKKMLAFAAVTALSAATAVPAMALENEFHGMFKFMGYQSNSLTGGNSGTVNLNSDAHSGFFAEQRARLMYIAKANDNLKLVTHFELDTRFGGVTGGYKGIGTGNDSGNLDADQLTLETKNVYLDFNEPNTATNFKVGMQPWTDAYGSLFLSADMTGVYATKKFDPATVSLGWFRFDDNTLPTGTNTGAGQFTADLIVLDGKFALNKDMTVGASYYNIQNDTGARLGAAATPGVGDFELLHMLGVNADLKFGDVVVKPFAAYQFGELNANDDISAYVLGASGKVKVGPGAVNFAGYYLSGDKNTTGDTDSFQTVTAATTYFNPANMWLLVRPNQATNTSTSVLNNDMTAEGRGTYGVFAGYEGTANKVFYNANLGYMATSEKRAGEKSSLGTEVNAQVGYKIYDNLSTSVAAAYVFLGDAFDDPAGNPDDPYLFNVQLSYLF</sequence>
<comment type="caution">
    <text evidence="2">The sequence shown here is derived from an EMBL/GenBank/DDBJ whole genome shotgun (WGS) entry which is preliminary data.</text>
</comment>
<keyword evidence="3" id="KW-1185">Reference proteome</keyword>